<evidence type="ECO:0000313" key="2">
    <source>
        <dbReference type="EMBL" id="QFY61156.1"/>
    </source>
</evidence>
<dbReference type="KEGG" id="rgr:FZ934_12510"/>
<name>A0A5Q0C5F8_9HYPH</name>
<proteinExistence type="predicted"/>
<keyword evidence="3" id="KW-1185">Reference proteome</keyword>
<evidence type="ECO:0000313" key="3">
    <source>
        <dbReference type="Proteomes" id="UP000326881"/>
    </source>
</evidence>
<accession>A0A5Q0C5F8</accession>
<feature type="region of interest" description="Disordered" evidence="1">
    <location>
        <begin position="1"/>
        <end position="32"/>
    </location>
</feature>
<protein>
    <submittedName>
        <fullName evidence="2">Uncharacterized protein</fullName>
    </submittedName>
</protein>
<dbReference type="Proteomes" id="UP000326881">
    <property type="component" value="Chromosome"/>
</dbReference>
<dbReference type="OrthoDB" id="8303433at2"/>
<dbReference type="AlphaFoldDB" id="A0A5Q0C5F8"/>
<dbReference type="EMBL" id="CP043498">
    <property type="protein sequence ID" value="QFY61156.1"/>
    <property type="molecule type" value="Genomic_DNA"/>
</dbReference>
<gene>
    <name evidence="2" type="ORF">FZ934_12510</name>
</gene>
<organism evidence="2 3">
    <name type="scientific">Rhizobium grahamii</name>
    <dbReference type="NCBI Taxonomy" id="1120045"/>
    <lineage>
        <taxon>Bacteria</taxon>
        <taxon>Pseudomonadati</taxon>
        <taxon>Pseudomonadota</taxon>
        <taxon>Alphaproteobacteria</taxon>
        <taxon>Hyphomicrobiales</taxon>
        <taxon>Rhizobiaceae</taxon>
        <taxon>Rhizobium/Agrobacterium group</taxon>
        <taxon>Rhizobium</taxon>
    </lineage>
</organism>
<dbReference type="RefSeq" id="WP_153271317.1">
    <property type="nucleotide sequence ID" value="NZ_CP043498.1"/>
</dbReference>
<reference evidence="2 3" key="1">
    <citation type="submission" date="2019-08" db="EMBL/GenBank/DDBJ databases">
        <title>Prosopis cineraria nodule microbiome.</title>
        <authorList>
            <person name="Ali R."/>
            <person name="Chaluvadi S.R."/>
            <person name="Wang X."/>
        </authorList>
    </citation>
    <scope>NUCLEOTIDE SEQUENCE [LARGE SCALE GENOMIC DNA]</scope>
    <source>
        <strain evidence="2 3">BG7</strain>
    </source>
</reference>
<evidence type="ECO:0000256" key="1">
    <source>
        <dbReference type="SAM" id="MobiDB-lite"/>
    </source>
</evidence>
<sequence>MPAKSEEIRNRKQRERQQKLRDADRKAKRPGRDDVARTALFMSISSMVAKGSHDALESFRSLVIEMLVRQGFDERASRTVFDELVEKYADGDWPFRRKPHLLYPEGADEGD</sequence>